<dbReference type="Gene3D" id="3.40.50.1240">
    <property type="entry name" value="Phosphoglycerate mutase-like"/>
    <property type="match status" value="1"/>
</dbReference>
<dbReference type="CDD" id="cd07040">
    <property type="entry name" value="HP"/>
    <property type="match status" value="1"/>
</dbReference>
<accession>M4V5D8</accession>
<organism evidence="2 3">
    <name type="scientific">Pseudobdellovibrio exovorus JSS</name>
    <dbReference type="NCBI Taxonomy" id="1184267"/>
    <lineage>
        <taxon>Bacteria</taxon>
        <taxon>Pseudomonadati</taxon>
        <taxon>Bdellovibrionota</taxon>
        <taxon>Bdellovibrionia</taxon>
        <taxon>Bdellovibrionales</taxon>
        <taxon>Pseudobdellovibrionaceae</taxon>
        <taxon>Pseudobdellovibrio</taxon>
    </lineage>
</organism>
<dbReference type="AlphaFoldDB" id="M4V5D8"/>
<protein>
    <recommendedName>
        <fullName evidence="4">Histidine phosphatase family protein</fullName>
    </recommendedName>
</protein>
<dbReference type="InterPro" id="IPR029033">
    <property type="entry name" value="His_PPase_superfam"/>
</dbReference>
<proteinExistence type="predicted"/>
<evidence type="ECO:0008006" key="4">
    <source>
        <dbReference type="Google" id="ProtNLM"/>
    </source>
</evidence>
<evidence type="ECO:0000256" key="1">
    <source>
        <dbReference type="SAM" id="SignalP"/>
    </source>
</evidence>
<dbReference type="STRING" id="1184267.A11Q_322"/>
<feature type="signal peptide" evidence="1">
    <location>
        <begin position="1"/>
        <end position="28"/>
    </location>
</feature>
<dbReference type="OrthoDB" id="7001291at2"/>
<evidence type="ECO:0000313" key="3">
    <source>
        <dbReference type="Proteomes" id="UP000012040"/>
    </source>
</evidence>
<dbReference type="HOGENOM" id="CLU_085795_3_1_7"/>
<gene>
    <name evidence="2" type="ORF">A11Q_322</name>
</gene>
<keyword evidence="1" id="KW-0732">Signal</keyword>
<sequence>MRSKIGFIYILSAVIQVSSLLSPNSAWAEPSDIYVIRHAEKPNDDSQTHLSKKGYERAQALVQVFSSENSRFKVPQVIVAQHPRKKKGSIRSIETAAPLAESLGLEVDTSFEVKDALNMARHVLSSDETDGKVVLIVWGHDEIPDIAKAFGAKNLSYWRSQDFDRVWYFKFRNGKLERSENLPMQALPGDSKK</sequence>
<evidence type="ECO:0000313" key="2">
    <source>
        <dbReference type="EMBL" id="AGH94542.1"/>
    </source>
</evidence>
<dbReference type="Proteomes" id="UP000012040">
    <property type="component" value="Chromosome"/>
</dbReference>
<dbReference type="EMBL" id="CP003537">
    <property type="protein sequence ID" value="AGH94542.1"/>
    <property type="molecule type" value="Genomic_DNA"/>
</dbReference>
<dbReference type="SUPFAM" id="SSF53254">
    <property type="entry name" value="Phosphoglycerate mutase-like"/>
    <property type="match status" value="1"/>
</dbReference>
<reference evidence="2 3" key="1">
    <citation type="journal article" date="2013" name="ISME J.">
        <title>By their genes ye shall know them: genomic signatures of predatory bacteria.</title>
        <authorList>
            <person name="Pasternak Z."/>
            <person name="Pietrokovski S."/>
            <person name="Rotem O."/>
            <person name="Gophna U."/>
            <person name="Lurie-Weinberger M.N."/>
            <person name="Jurkevitch E."/>
        </authorList>
    </citation>
    <scope>NUCLEOTIDE SEQUENCE [LARGE SCALE GENOMIC DNA]</scope>
    <source>
        <strain evidence="2 3">JSS</strain>
    </source>
</reference>
<dbReference type="KEGG" id="bex:A11Q_322"/>
<keyword evidence="3" id="KW-1185">Reference proteome</keyword>
<dbReference type="eggNOG" id="COG0406">
    <property type="taxonomic scope" value="Bacteria"/>
</dbReference>
<dbReference type="PATRIC" id="fig|1184267.3.peg.324"/>
<name>M4V5D8_9BACT</name>
<dbReference type="RefSeq" id="WP_015469032.1">
    <property type="nucleotide sequence ID" value="NC_020813.1"/>
</dbReference>
<feature type="chain" id="PRO_5004059882" description="Histidine phosphatase family protein" evidence="1">
    <location>
        <begin position="29"/>
        <end position="193"/>
    </location>
</feature>